<keyword evidence="6" id="KW-0677">Repeat</keyword>
<keyword evidence="14" id="KW-0325">Glycoprotein</keyword>
<dbReference type="InterPro" id="IPR018184">
    <property type="entry name" value="Integrin_alpha_C_CS"/>
</dbReference>
<reference evidence="21" key="2">
    <citation type="submission" date="2025-08" db="UniProtKB">
        <authorList>
            <consortium name="Ensembl"/>
        </authorList>
    </citation>
    <scope>IDENTIFICATION</scope>
</reference>
<dbReference type="Gene3D" id="2.60.40.1460">
    <property type="entry name" value="Integrin domains. Chain A, domain 2"/>
    <property type="match status" value="1"/>
</dbReference>
<dbReference type="InterPro" id="IPR032695">
    <property type="entry name" value="Integrin_dom_sf"/>
</dbReference>
<dbReference type="Pfam" id="PF01839">
    <property type="entry name" value="FG-GAP"/>
    <property type="match status" value="2"/>
</dbReference>
<keyword evidence="22" id="KW-1185">Reference proteome</keyword>
<feature type="chain" id="PRO_5035488235" description="Integrin alpha-2 domain-containing protein" evidence="16">
    <location>
        <begin position="24"/>
        <end position="988"/>
    </location>
</feature>
<evidence type="ECO:0000256" key="8">
    <source>
        <dbReference type="ARBA" id="ARBA00022889"/>
    </source>
</evidence>
<dbReference type="InterPro" id="IPR028994">
    <property type="entry name" value="Integrin_alpha_N"/>
</dbReference>
<feature type="region of interest" description="Disordered" evidence="17">
    <location>
        <begin position="795"/>
        <end position="826"/>
    </location>
</feature>
<dbReference type="AlphaFoldDB" id="A0A8K9VEA1"/>
<proteinExistence type="inferred from homology"/>
<keyword evidence="4" id="KW-0479">Metal-binding</keyword>
<evidence type="ECO:0000256" key="11">
    <source>
        <dbReference type="ARBA" id="ARBA00023136"/>
    </source>
</evidence>
<dbReference type="GeneTree" id="ENSGT00940000158361"/>
<evidence type="ECO:0000256" key="3">
    <source>
        <dbReference type="ARBA" id="ARBA00022692"/>
    </source>
</evidence>
<evidence type="ECO:0000256" key="12">
    <source>
        <dbReference type="ARBA" id="ARBA00023157"/>
    </source>
</evidence>
<dbReference type="Pfam" id="PF20805">
    <property type="entry name" value="Integrin_A_Ig_2"/>
    <property type="match status" value="1"/>
</dbReference>
<evidence type="ECO:0000256" key="6">
    <source>
        <dbReference type="ARBA" id="ARBA00022737"/>
    </source>
</evidence>
<keyword evidence="5 16" id="KW-0732">Signal</keyword>
<keyword evidence="3 16" id="KW-0812">Transmembrane</keyword>
<dbReference type="InterPro" id="IPR048285">
    <property type="entry name" value="Integrin_alpha_Ig-like_2"/>
</dbReference>
<feature type="domain" description="Integrin alpha third immunoglobulin-like" evidence="20">
    <location>
        <begin position="706"/>
        <end position="923"/>
    </location>
</feature>
<dbReference type="SMART" id="SM00191">
    <property type="entry name" value="Int_alpha"/>
    <property type="match status" value="4"/>
</dbReference>
<dbReference type="FunFam" id="2.60.40.1510:FF:000001">
    <property type="entry name" value="Integrin alpha V"/>
    <property type="match status" value="1"/>
</dbReference>
<dbReference type="Proteomes" id="UP000694395">
    <property type="component" value="Chromosome 22"/>
</dbReference>
<protein>
    <recommendedName>
        <fullName evidence="23">Integrin alpha-2 domain-containing protein</fullName>
    </recommendedName>
</protein>
<keyword evidence="10 16" id="KW-0401">Integrin</keyword>
<feature type="region of interest" description="Disordered" evidence="17">
    <location>
        <begin position="966"/>
        <end position="988"/>
    </location>
</feature>
<dbReference type="InterPro" id="IPR000413">
    <property type="entry name" value="Integrin_alpha"/>
</dbReference>
<reference evidence="21" key="1">
    <citation type="submission" date="2020-07" db="EMBL/GenBank/DDBJ databases">
        <title>A long reads based de novo assembly of the rainbow trout Arlee double haploid line genome.</title>
        <authorList>
            <person name="Gao G."/>
            <person name="Palti Y."/>
        </authorList>
    </citation>
    <scope>NUCLEOTIDE SEQUENCE [LARGE SCALE GENOMIC DNA]</scope>
</reference>
<dbReference type="GO" id="GO:0001525">
    <property type="term" value="P:angiogenesis"/>
    <property type="evidence" value="ECO:0007669"/>
    <property type="project" value="TreeGrafter"/>
</dbReference>
<sequence length="988" mass="109154">MERLRKLCISLSLILPCLQWTTCFNLDIDKPYVFSGPEGSYFGFSVDFFQPDAKQSNILIGAPKANTSSASTVVERGAVYTCPWQKSSDCTQVQFDNTDDRKNNEGLQMEFKSNQWFGATVRSHGEHILACAPLYQWSTYSVSEREPVGTCFLKKGQEVVEYSPCRSSKVVVGGPGSFYWQGQLISDDISEIITRFNRQYYTPYSNQLTTKSASAQYDDSYLGKSCCPKRTVLVSMAAYFGHSVAATDINNDGLVDLFVGAPLFMDRGSDGKLREVGQVSVFLGKGGFSFNTPITLSGTEIYSRFGSSIATLGDLDMDGFNDIAIAAPYGGPKHRGLVYIHNGRAAGPDPVPSQVLEGRWASSYMPPSFGYSLHGATDIDQNGYPDLIVGVFGADKAVLYRARPVISVNATLDISPQILNPEERSCKLPDSDTKVSCFKVKYCLKASGRGAPDSLKFQVHLVLDRLKHKGATKRVLFLHSKTSQYTKNMTVSNGQGPACEEQEAFLIDDSEFRDKITPISVFMEFSLDYQQAADKTGLLPILEQTTPTNISKQAHVLLDCGDDNICKPDLKLSVVSDQKQIYIGDDNPLTLEVTAENRGEGAYEAELHVFLPPQADFTGVVRNSETLSRLSCAYKTENQTRVVVCDLGNPMKGGIKVLAGLRFSVHQLSEQDTLVKFDLQIQSSNQFNSTSSLVSSITTLAVLANVDFRGVALPDQVFLPIANWKSKENPVVGEDIGPRIQHIYELRNRGPSTFSKAILDIEWPYRFNNGSLLYITELEVDRGMNCSTDMEINPLNVSNPLSTETNGSASTSGDNTEGRNRNHVHRRELAKKEMEGELETLDCSKAQCLKIRCQVGRVERGQSTTLYVHSRLGVATFLKTESQNRSFTVRSSASFSVIEMPYNKNLVSELPSNAITVSMSVIWLKSDPEPVPGWVVALAVLAGLLLLALLIFIMYKLGFFKRVRPPQEDNTEKEQLAPQENGDRNNEA</sequence>
<dbReference type="FunFam" id="2.60.40.1460:FF:000001">
    <property type="entry name" value="Integrin, alpha V"/>
    <property type="match status" value="1"/>
</dbReference>
<dbReference type="GO" id="GO:0033627">
    <property type="term" value="P:cell adhesion mediated by integrin"/>
    <property type="evidence" value="ECO:0007669"/>
    <property type="project" value="TreeGrafter"/>
</dbReference>
<evidence type="ECO:0000256" key="10">
    <source>
        <dbReference type="ARBA" id="ARBA00023037"/>
    </source>
</evidence>
<evidence type="ECO:0000256" key="7">
    <source>
        <dbReference type="ARBA" id="ARBA00022837"/>
    </source>
</evidence>
<accession>A0A8K9VEA1</accession>
<dbReference type="GO" id="GO:0007160">
    <property type="term" value="P:cell-matrix adhesion"/>
    <property type="evidence" value="ECO:0007669"/>
    <property type="project" value="TreeGrafter"/>
</dbReference>
<reference evidence="21" key="3">
    <citation type="submission" date="2025-09" db="UniProtKB">
        <authorList>
            <consortium name="Ensembl"/>
        </authorList>
    </citation>
    <scope>IDENTIFICATION</scope>
</reference>
<keyword evidence="8 16" id="KW-0130">Cell adhesion</keyword>
<dbReference type="PRINTS" id="PR01185">
    <property type="entry name" value="INTEGRINA"/>
</dbReference>
<evidence type="ECO:0000259" key="20">
    <source>
        <dbReference type="Pfam" id="PF20806"/>
    </source>
</evidence>
<dbReference type="Gene3D" id="2.60.40.1510">
    <property type="entry name" value="ntegrin, alpha v. Chain A, domain 3"/>
    <property type="match status" value="1"/>
</dbReference>
<evidence type="ECO:0000313" key="22">
    <source>
        <dbReference type="Proteomes" id="UP000694395"/>
    </source>
</evidence>
<dbReference type="InterPro" id="IPR013649">
    <property type="entry name" value="Integrin_alpha_Ig-like_1"/>
</dbReference>
<dbReference type="Gene3D" id="2.130.10.130">
    <property type="entry name" value="Integrin alpha, N-terminal"/>
    <property type="match status" value="2"/>
</dbReference>
<evidence type="ECO:0008006" key="23">
    <source>
        <dbReference type="Google" id="ProtNLM"/>
    </source>
</evidence>
<feature type="repeat" description="FG-GAP" evidence="15">
    <location>
        <begin position="103"/>
        <end position="163"/>
    </location>
</feature>
<dbReference type="PANTHER" id="PTHR23220:SF4">
    <property type="entry name" value="INTEGRIN ALPHA-V"/>
    <property type="match status" value="1"/>
</dbReference>
<dbReference type="InterPro" id="IPR013517">
    <property type="entry name" value="FG-GAP"/>
</dbReference>
<dbReference type="Ensembl" id="ENSOMYT00000128277.1">
    <property type="protein sequence ID" value="ENSOMYP00000120146.1"/>
    <property type="gene ID" value="ENSOMYG00000036536.2"/>
</dbReference>
<dbReference type="Pfam" id="PF00357">
    <property type="entry name" value="Integrin_alpha"/>
    <property type="match status" value="1"/>
</dbReference>
<dbReference type="Pfam" id="PF08441">
    <property type="entry name" value="Integrin_A_Ig_1"/>
    <property type="match status" value="1"/>
</dbReference>
<evidence type="ECO:0000256" key="9">
    <source>
        <dbReference type="ARBA" id="ARBA00022989"/>
    </source>
</evidence>
<dbReference type="Gene3D" id="1.20.5.930">
    <property type="entry name" value="Bicelle-embedded integrin alpha(iib) transmembrane segment"/>
    <property type="match status" value="1"/>
</dbReference>
<evidence type="ECO:0000259" key="18">
    <source>
        <dbReference type="Pfam" id="PF08441"/>
    </source>
</evidence>
<feature type="signal peptide" evidence="16">
    <location>
        <begin position="1"/>
        <end position="23"/>
    </location>
</feature>
<feature type="repeat" description="FG-GAP" evidence="15">
    <location>
        <begin position="226"/>
        <end position="290"/>
    </location>
</feature>
<evidence type="ECO:0000256" key="1">
    <source>
        <dbReference type="ARBA" id="ARBA00004479"/>
    </source>
</evidence>
<name>A0A8K9VEA1_ONCMY</name>
<dbReference type="Pfam" id="PF20806">
    <property type="entry name" value="Integrin_A_Ig_3"/>
    <property type="match status" value="1"/>
</dbReference>
<evidence type="ECO:0000256" key="15">
    <source>
        <dbReference type="PROSITE-ProRule" id="PRU00803"/>
    </source>
</evidence>
<comment type="similarity">
    <text evidence="2 16">Belongs to the integrin alpha chain family.</text>
</comment>
<keyword evidence="12" id="KW-1015">Disulfide bond</keyword>
<dbReference type="GO" id="GO:0098609">
    <property type="term" value="P:cell-cell adhesion"/>
    <property type="evidence" value="ECO:0007669"/>
    <property type="project" value="TreeGrafter"/>
</dbReference>
<dbReference type="GO" id="GO:0007229">
    <property type="term" value="P:integrin-mediated signaling pathway"/>
    <property type="evidence" value="ECO:0007669"/>
    <property type="project" value="UniProtKB-KW"/>
</dbReference>
<dbReference type="GO" id="GO:0009897">
    <property type="term" value="C:external side of plasma membrane"/>
    <property type="evidence" value="ECO:0007669"/>
    <property type="project" value="TreeGrafter"/>
</dbReference>
<feature type="transmembrane region" description="Helical" evidence="16">
    <location>
        <begin position="934"/>
        <end position="955"/>
    </location>
</feature>
<dbReference type="InterPro" id="IPR013519">
    <property type="entry name" value="Int_alpha_beta-p"/>
</dbReference>
<evidence type="ECO:0000313" key="21">
    <source>
        <dbReference type="Ensembl" id="ENSOMYP00000120146.1"/>
    </source>
</evidence>
<dbReference type="GO" id="GO:0046872">
    <property type="term" value="F:metal ion binding"/>
    <property type="evidence" value="ECO:0007669"/>
    <property type="project" value="UniProtKB-KW"/>
</dbReference>
<dbReference type="GO" id="GO:0008305">
    <property type="term" value="C:integrin complex"/>
    <property type="evidence" value="ECO:0007669"/>
    <property type="project" value="InterPro"/>
</dbReference>
<keyword evidence="13 16" id="KW-0675">Receptor</keyword>
<dbReference type="SUPFAM" id="SSF69318">
    <property type="entry name" value="Integrin alpha N-terminal domain"/>
    <property type="match status" value="1"/>
</dbReference>
<keyword evidence="7" id="KW-0106">Calcium</keyword>
<gene>
    <name evidence="21" type="primary">LOC110501956</name>
</gene>
<dbReference type="Gene3D" id="2.60.40.1530">
    <property type="entry name" value="ntegrin, alpha v. Chain A, domain 4"/>
    <property type="match status" value="1"/>
</dbReference>
<dbReference type="PROSITE" id="PS51470">
    <property type="entry name" value="FG_GAP"/>
    <property type="match status" value="5"/>
</dbReference>
<evidence type="ECO:0000256" key="16">
    <source>
        <dbReference type="RuleBase" id="RU003762"/>
    </source>
</evidence>
<dbReference type="FunFam" id="1.20.5.930:FF:000001">
    <property type="entry name" value="Integrin subunit alpha V"/>
    <property type="match status" value="1"/>
</dbReference>
<evidence type="ECO:0000259" key="19">
    <source>
        <dbReference type="Pfam" id="PF20805"/>
    </source>
</evidence>
<evidence type="ECO:0000256" key="13">
    <source>
        <dbReference type="ARBA" id="ARBA00023170"/>
    </source>
</evidence>
<dbReference type="PROSITE" id="PS00242">
    <property type="entry name" value="INTEGRIN_ALPHA"/>
    <property type="match status" value="1"/>
</dbReference>
<feature type="domain" description="Integrin alpha second immunoglobulin-like" evidence="19">
    <location>
        <begin position="560"/>
        <end position="695"/>
    </location>
</feature>
<organism evidence="21 22">
    <name type="scientific">Oncorhynchus mykiss</name>
    <name type="common">Rainbow trout</name>
    <name type="synonym">Salmo gairdneri</name>
    <dbReference type="NCBI Taxonomy" id="8022"/>
    <lineage>
        <taxon>Eukaryota</taxon>
        <taxon>Metazoa</taxon>
        <taxon>Chordata</taxon>
        <taxon>Craniata</taxon>
        <taxon>Vertebrata</taxon>
        <taxon>Euteleostomi</taxon>
        <taxon>Actinopterygii</taxon>
        <taxon>Neopterygii</taxon>
        <taxon>Teleostei</taxon>
        <taxon>Protacanthopterygii</taxon>
        <taxon>Salmoniformes</taxon>
        <taxon>Salmonidae</taxon>
        <taxon>Salmoninae</taxon>
        <taxon>Oncorhynchus</taxon>
    </lineage>
</organism>
<keyword evidence="9 16" id="KW-1133">Transmembrane helix</keyword>
<feature type="compositionally biased region" description="Polar residues" evidence="17">
    <location>
        <begin position="795"/>
        <end position="815"/>
    </location>
</feature>
<dbReference type="GO" id="GO:0005178">
    <property type="term" value="F:integrin binding"/>
    <property type="evidence" value="ECO:0007669"/>
    <property type="project" value="TreeGrafter"/>
</dbReference>
<evidence type="ECO:0000256" key="5">
    <source>
        <dbReference type="ARBA" id="ARBA00022729"/>
    </source>
</evidence>
<evidence type="ECO:0000256" key="14">
    <source>
        <dbReference type="ARBA" id="ARBA00023180"/>
    </source>
</evidence>
<feature type="repeat" description="FG-GAP" evidence="15">
    <location>
        <begin position="28"/>
        <end position="91"/>
    </location>
</feature>
<dbReference type="SUPFAM" id="SSF69179">
    <property type="entry name" value="Integrin domains"/>
    <property type="match status" value="3"/>
</dbReference>
<feature type="repeat" description="FG-GAP" evidence="15">
    <location>
        <begin position="354"/>
        <end position="417"/>
    </location>
</feature>
<feature type="domain" description="Integrin alpha first immunoglubulin-like" evidence="18">
    <location>
        <begin position="402"/>
        <end position="558"/>
    </location>
</feature>
<feature type="repeat" description="FG-GAP" evidence="15">
    <location>
        <begin position="291"/>
        <end position="350"/>
    </location>
</feature>
<dbReference type="PANTHER" id="PTHR23220">
    <property type="entry name" value="INTEGRIN ALPHA"/>
    <property type="match status" value="1"/>
</dbReference>
<evidence type="ECO:0000256" key="4">
    <source>
        <dbReference type="ARBA" id="ARBA00022723"/>
    </source>
</evidence>
<dbReference type="InterPro" id="IPR048286">
    <property type="entry name" value="Integrin_alpha_Ig-like_3"/>
</dbReference>
<keyword evidence="11 16" id="KW-0472">Membrane</keyword>
<comment type="subcellular location">
    <subcellularLocation>
        <location evidence="1 16">Membrane</location>
        <topology evidence="1 16">Single-pass type I membrane protein</topology>
    </subcellularLocation>
</comment>
<evidence type="ECO:0000256" key="2">
    <source>
        <dbReference type="ARBA" id="ARBA00008054"/>
    </source>
</evidence>
<evidence type="ECO:0000256" key="17">
    <source>
        <dbReference type="SAM" id="MobiDB-lite"/>
    </source>
</evidence>